<evidence type="ECO:0000313" key="2">
    <source>
        <dbReference type="Proteomes" id="UP001219525"/>
    </source>
</evidence>
<protein>
    <submittedName>
        <fullName evidence="1">Ribonuclease H-like domain-containing protein</fullName>
    </submittedName>
</protein>
<reference evidence="1" key="1">
    <citation type="submission" date="2023-03" db="EMBL/GenBank/DDBJ databases">
        <title>Massive genome expansion in bonnet fungi (Mycena s.s.) driven by repeated elements and novel gene families across ecological guilds.</title>
        <authorList>
            <consortium name="Lawrence Berkeley National Laboratory"/>
            <person name="Harder C.B."/>
            <person name="Miyauchi S."/>
            <person name="Viragh M."/>
            <person name="Kuo A."/>
            <person name="Thoen E."/>
            <person name="Andreopoulos B."/>
            <person name="Lu D."/>
            <person name="Skrede I."/>
            <person name="Drula E."/>
            <person name="Henrissat B."/>
            <person name="Morin E."/>
            <person name="Kohler A."/>
            <person name="Barry K."/>
            <person name="LaButti K."/>
            <person name="Morin E."/>
            <person name="Salamov A."/>
            <person name="Lipzen A."/>
            <person name="Mereny Z."/>
            <person name="Hegedus B."/>
            <person name="Baldrian P."/>
            <person name="Stursova M."/>
            <person name="Weitz H."/>
            <person name="Taylor A."/>
            <person name="Grigoriev I.V."/>
            <person name="Nagy L.G."/>
            <person name="Martin F."/>
            <person name="Kauserud H."/>
        </authorList>
    </citation>
    <scope>NUCLEOTIDE SEQUENCE</scope>
    <source>
        <strain evidence="1">9144</strain>
    </source>
</reference>
<comment type="caution">
    <text evidence="1">The sequence shown here is derived from an EMBL/GenBank/DDBJ whole genome shotgun (WGS) entry which is preliminary data.</text>
</comment>
<name>A0AAD6UZU7_9AGAR</name>
<dbReference type="AlphaFoldDB" id="A0AAD6UZU7"/>
<dbReference type="InterPro" id="IPR012337">
    <property type="entry name" value="RNaseH-like_sf"/>
</dbReference>
<dbReference type="Proteomes" id="UP001219525">
    <property type="component" value="Unassembled WGS sequence"/>
</dbReference>
<dbReference type="EMBL" id="JARJCW010000070">
    <property type="protein sequence ID" value="KAJ7199027.1"/>
    <property type="molecule type" value="Genomic_DNA"/>
</dbReference>
<sequence length="627" mass="70886">MWDQPAQEEFAQDLCKLFIAFNVSWNSASNPELNLFFSKYVPEAKIPDRRVLSGRVLDSLAARTEAAMKSNVAGRHGTGQCDGWKTNAKAAIVSTSVTVDATLHLIAAHDVSPERKTAENLLQIVLANITYCEELGIIMVGYCTDNGGDARGMRIRLKRVKPKLTAPPCWGHQTNLIVAEVIELEIPCMLSIDASLGIIKWFTNHSRAIGLLADQQKLTERFEKTHRILRLLFPVISRWIYHFLAVRRILTISPPMRILHLQHHDTLIECAGPKADARAKAVEILAPIDDPRFWKNLTEVKILLEPLAIAAKCMQAPDAGLDQVLLMLGNLYRIYGSPEINSRVFIIAVYLNPYIRGAAFSTKNPVVKPINLYNISKQLFRRFFDLEPDLDFHAAFFDYAKDLREFSSQFMNLAEMKQLHERENKRVSMVKVWEQLDTGLPNGRNGLVKLAIWVLSIVANSAGSERGFSKFGLFLTKLRSQLSIQKVRKMTTVDMDLKRQHEELGLTTDRIKRKFVHFAEQYVAEGNGGAQAMDYDTADSFASLATQLCDDLTDTRSAPIDEEVEDDDEATPAVYSRSNYTLKELFQYPTNGTESLENGLGFYWQGGVKDLEEEMELYDIFMEDLDP</sequence>
<evidence type="ECO:0000313" key="1">
    <source>
        <dbReference type="EMBL" id="KAJ7199027.1"/>
    </source>
</evidence>
<dbReference type="SUPFAM" id="SSF53098">
    <property type="entry name" value="Ribonuclease H-like"/>
    <property type="match status" value="1"/>
</dbReference>
<proteinExistence type="predicted"/>
<keyword evidence="2" id="KW-1185">Reference proteome</keyword>
<organism evidence="1 2">
    <name type="scientific">Mycena pura</name>
    <dbReference type="NCBI Taxonomy" id="153505"/>
    <lineage>
        <taxon>Eukaryota</taxon>
        <taxon>Fungi</taxon>
        <taxon>Dikarya</taxon>
        <taxon>Basidiomycota</taxon>
        <taxon>Agaricomycotina</taxon>
        <taxon>Agaricomycetes</taxon>
        <taxon>Agaricomycetidae</taxon>
        <taxon>Agaricales</taxon>
        <taxon>Marasmiineae</taxon>
        <taxon>Mycenaceae</taxon>
        <taxon>Mycena</taxon>
    </lineage>
</organism>
<accession>A0AAD6UZU7</accession>
<gene>
    <name evidence="1" type="ORF">GGX14DRAFT_373537</name>
</gene>